<comment type="caution">
    <text evidence="2">The sequence shown here is derived from an EMBL/GenBank/DDBJ whole genome shotgun (WGS) entry which is preliminary data.</text>
</comment>
<gene>
    <name evidence="2" type="ORF">EJ063_13450</name>
</gene>
<feature type="domain" description="EAL" evidence="1">
    <location>
        <begin position="18"/>
        <end position="266"/>
    </location>
</feature>
<dbReference type="CDD" id="cd01948">
    <property type="entry name" value="EAL"/>
    <property type="match status" value="1"/>
</dbReference>
<keyword evidence="3" id="KW-1185">Reference proteome</keyword>
<name>A0A432CXB1_9VIBR</name>
<dbReference type="Proteomes" id="UP000268973">
    <property type="component" value="Unassembled WGS sequence"/>
</dbReference>
<accession>A0A432CXB1</accession>
<dbReference type="OrthoDB" id="1673646at2"/>
<dbReference type="SMART" id="SM00052">
    <property type="entry name" value="EAL"/>
    <property type="match status" value="1"/>
</dbReference>
<protein>
    <submittedName>
        <fullName evidence="2">EAL domain-containing protein</fullName>
    </submittedName>
</protein>
<reference evidence="2 3" key="1">
    <citation type="submission" date="2018-12" db="EMBL/GenBank/DDBJ databases">
        <title>Vibrio sp. isolated from China Sea.</title>
        <authorList>
            <person name="Li Y."/>
        </authorList>
    </citation>
    <scope>NUCLEOTIDE SEQUENCE [LARGE SCALE GENOMIC DNA]</scope>
    <source>
        <strain evidence="2 3">BEI207</strain>
    </source>
</reference>
<evidence type="ECO:0000313" key="3">
    <source>
        <dbReference type="Proteomes" id="UP000268973"/>
    </source>
</evidence>
<dbReference type="SUPFAM" id="SSF141868">
    <property type="entry name" value="EAL domain-like"/>
    <property type="match status" value="1"/>
</dbReference>
<evidence type="ECO:0000313" key="2">
    <source>
        <dbReference type="EMBL" id="RTZ15456.1"/>
    </source>
</evidence>
<organism evidence="2 3">
    <name type="scientific">Vibrio aquaticus</name>
    <dbReference type="NCBI Taxonomy" id="2496559"/>
    <lineage>
        <taxon>Bacteria</taxon>
        <taxon>Pseudomonadati</taxon>
        <taxon>Pseudomonadota</taxon>
        <taxon>Gammaproteobacteria</taxon>
        <taxon>Vibrionales</taxon>
        <taxon>Vibrionaceae</taxon>
        <taxon>Vibrio</taxon>
    </lineage>
</organism>
<dbReference type="GO" id="GO:0071111">
    <property type="term" value="F:cyclic-guanylate-specific phosphodiesterase activity"/>
    <property type="evidence" value="ECO:0007669"/>
    <property type="project" value="InterPro"/>
</dbReference>
<evidence type="ECO:0000259" key="1">
    <source>
        <dbReference type="PROSITE" id="PS50883"/>
    </source>
</evidence>
<dbReference type="Gene3D" id="3.20.20.450">
    <property type="entry name" value="EAL domain"/>
    <property type="match status" value="1"/>
</dbReference>
<sequence>MDLKSIYSVQMDYIQNLVRYERQGFVYGYYQGKTFYSVFQPIVDAVGQILAFEGLVRITDEHGCSVNPGEYFSSMSPGDEANVITTLLCGKLHSINLAHTIYRHSKLFINVSPSVFTLLANNRDSIEHLMSRLRCLRLVSSQIVYEITEFEESDLKGILQGKAYLEQYGIKTALDDYGACYATQERAEKIRSPYLKIDRSYVSDVEFIRQAVVVAKRIGAKTIAEGIETQEQFEMCKMNGIDYFQGYWIAKPMPSQRLQDYQPLALERVLGLV</sequence>
<dbReference type="PANTHER" id="PTHR33121:SF70">
    <property type="entry name" value="SIGNALING PROTEIN YKOW"/>
    <property type="match status" value="1"/>
</dbReference>
<dbReference type="Pfam" id="PF00563">
    <property type="entry name" value="EAL"/>
    <property type="match status" value="1"/>
</dbReference>
<dbReference type="InterPro" id="IPR050706">
    <property type="entry name" value="Cyclic-di-GMP_PDE-like"/>
</dbReference>
<dbReference type="PANTHER" id="PTHR33121">
    <property type="entry name" value="CYCLIC DI-GMP PHOSPHODIESTERASE PDEF"/>
    <property type="match status" value="1"/>
</dbReference>
<dbReference type="InterPro" id="IPR001633">
    <property type="entry name" value="EAL_dom"/>
</dbReference>
<dbReference type="AlphaFoldDB" id="A0A432CXB1"/>
<dbReference type="RefSeq" id="WP_126574790.1">
    <property type="nucleotide sequence ID" value="NZ_RXZH01000005.1"/>
</dbReference>
<dbReference type="PROSITE" id="PS50883">
    <property type="entry name" value="EAL"/>
    <property type="match status" value="1"/>
</dbReference>
<dbReference type="InterPro" id="IPR035919">
    <property type="entry name" value="EAL_sf"/>
</dbReference>
<dbReference type="EMBL" id="RXZH01000005">
    <property type="protein sequence ID" value="RTZ15456.1"/>
    <property type="molecule type" value="Genomic_DNA"/>
</dbReference>
<proteinExistence type="predicted"/>